<dbReference type="CDD" id="cd04179">
    <property type="entry name" value="DPM_DPG-synthase_like"/>
    <property type="match status" value="1"/>
</dbReference>
<keyword evidence="3" id="KW-0472">Membrane</keyword>
<dbReference type="InterPro" id="IPR029044">
    <property type="entry name" value="Nucleotide-diphossugar_trans"/>
</dbReference>
<dbReference type="PANTHER" id="PTHR48090">
    <property type="entry name" value="UNDECAPRENYL-PHOSPHATE 4-DEOXY-4-FORMAMIDO-L-ARABINOSE TRANSFERASE-RELATED"/>
    <property type="match status" value="1"/>
</dbReference>
<feature type="transmembrane region" description="Helical" evidence="3">
    <location>
        <begin position="349"/>
        <end position="371"/>
    </location>
</feature>
<organism evidence="6 7">
    <name type="scientific">Actinomadura bangladeshensis</name>
    <dbReference type="NCBI Taxonomy" id="453573"/>
    <lineage>
        <taxon>Bacteria</taxon>
        <taxon>Bacillati</taxon>
        <taxon>Actinomycetota</taxon>
        <taxon>Actinomycetes</taxon>
        <taxon>Streptosporangiales</taxon>
        <taxon>Thermomonosporaceae</taxon>
        <taxon>Actinomadura</taxon>
    </lineage>
</organism>
<feature type="compositionally biased region" description="Basic and acidic residues" evidence="2">
    <location>
        <begin position="417"/>
        <end position="429"/>
    </location>
</feature>
<dbReference type="Proteomes" id="UP000295431">
    <property type="component" value="Unassembled WGS sequence"/>
</dbReference>
<dbReference type="EMBL" id="SMJW01000122">
    <property type="protein sequence ID" value="TDC12623.1"/>
    <property type="molecule type" value="Genomic_DNA"/>
</dbReference>
<evidence type="ECO:0000313" key="7">
    <source>
        <dbReference type="Proteomes" id="UP000295431"/>
    </source>
</evidence>
<evidence type="ECO:0000256" key="3">
    <source>
        <dbReference type="SAM" id="Phobius"/>
    </source>
</evidence>
<evidence type="ECO:0000256" key="1">
    <source>
        <dbReference type="ARBA" id="ARBA00006739"/>
    </source>
</evidence>
<dbReference type="SUPFAM" id="SSF53448">
    <property type="entry name" value="Nucleotide-diphospho-sugar transferases"/>
    <property type="match status" value="1"/>
</dbReference>
<feature type="region of interest" description="Disordered" evidence="2">
    <location>
        <begin position="394"/>
        <end position="448"/>
    </location>
</feature>
<keyword evidence="6" id="KW-0808">Transferase</keyword>
<dbReference type="Pfam" id="PF26629">
    <property type="entry name" value="GT2_TM_C"/>
    <property type="match status" value="1"/>
</dbReference>
<dbReference type="GO" id="GO:0016740">
    <property type="term" value="F:transferase activity"/>
    <property type="evidence" value="ECO:0007669"/>
    <property type="project" value="UniProtKB-KW"/>
</dbReference>
<feature type="transmembrane region" description="Helical" evidence="3">
    <location>
        <begin position="222"/>
        <end position="242"/>
    </location>
</feature>
<feature type="domain" description="Low-salt glycan biosynthesis hexosyltransferase Agl6 C-terminal transmembrane region" evidence="5">
    <location>
        <begin position="277"/>
        <end position="370"/>
    </location>
</feature>
<dbReference type="InterPro" id="IPR058718">
    <property type="entry name" value="Agl6_TM_C"/>
</dbReference>
<dbReference type="InterPro" id="IPR050256">
    <property type="entry name" value="Glycosyltransferase_2"/>
</dbReference>
<comment type="caution">
    <text evidence="6">The sequence shown here is derived from an EMBL/GenBank/DDBJ whole genome shotgun (WGS) entry which is preliminary data.</text>
</comment>
<keyword evidence="3" id="KW-0812">Transmembrane</keyword>
<evidence type="ECO:0000256" key="2">
    <source>
        <dbReference type="SAM" id="MobiDB-lite"/>
    </source>
</evidence>
<evidence type="ECO:0000259" key="4">
    <source>
        <dbReference type="Pfam" id="PF00535"/>
    </source>
</evidence>
<feature type="transmembrane region" description="Helical" evidence="3">
    <location>
        <begin position="304"/>
        <end position="329"/>
    </location>
</feature>
<name>A0A4R4NWU0_9ACTN</name>
<feature type="domain" description="Glycosyltransferase 2-like" evidence="4">
    <location>
        <begin position="1"/>
        <end position="160"/>
    </location>
</feature>
<feature type="transmembrane region" description="Helical" evidence="3">
    <location>
        <begin position="262"/>
        <end position="283"/>
    </location>
</feature>
<evidence type="ECO:0000259" key="5">
    <source>
        <dbReference type="Pfam" id="PF26629"/>
    </source>
</evidence>
<evidence type="ECO:0000313" key="6">
    <source>
        <dbReference type="EMBL" id="TDC12623.1"/>
    </source>
</evidence>
<dbReference type="PANTHER" id="PTHR48090:SF7">
    <property type="entry name" value="RFBJ PROTEIN"/>
    <property type="match status" value="1"/>
</dbReference>
<dbReference type="InterPro" id="IPR001173">
    <property type="entry name" value="Glyco_trans_2-like"/>
</dbReference>
<keyword evidence="3" id="KW-1133">Transmembrane helix</keyword>
<reference evidence="6 7" key="1">
    <citation type="submission" date="2019-03" db="EMBL/GenBank/DDBJ databases">
        <title>Draft genome sequences of novel Actinobacteria.</title>
        <authorList>
            <person name="Sahin N."/>
            <person name="Ay H."/>
            <person name="Saygin H."/>
        </authorList>
    </citation>
    <scope>NUCLEOTIDE SEQUENCE [LARGE SCALE GENOMIC DNA]</scope>
    <source>
        <strain evidence="6 7">DSM 45347</strain>
    </source>
</reference>
<feature type="compositionally biased region" description="Acidic residues" evidence="2">
    <location>
        <begin position="438"/>
        <end position="448"/>
    </location>
</feature>
<keyword evidence="7" id="KW-1185">Reference proteome</keyword>
<dbReference type="AlphaFoldDB" id="A0A4R4NWU0"/>
<protein>
    <submittedName>
        <fullName evidence="6">Glycosyltransferase family 2 protein</fullName>
    </submittedName>
</protein>
<feature type="compositionally biased region" description="Low complexity" evidence="2">
    <location>
        <begin position="407"/>
        <end position="416"/>
    </location>
</feature>
<dbReference type="OrthoDB" id="9797819at2"/>
<comment type="similarity">
    <text evidence="1">Belongs to the glycosyltransferase 2 family.</text>
</comment>
<proteinExistence type="inferred from homology"/>
<accession>A0A4R4NWU0</accession>
<sequence length="448" mass="48078">MPCLNEAETVETCVRKTIGFFEDNGIDGEVVIADNGSTDGSQQLARDAGARVVPVIDKGYGNALMGGIRAARGKYVAMGDADDSYDFTTLGPFLDELRDGADLVMGNRFKGGIADGAMPPLHRYLGNPVLSFVGRLFFGSKIGDFHCGLRAFDKDAIMRLGLQTGGMEFASEMVVKATLQGYDIREVPTTLSPDGRSRAPHLNTWRDGWRHLRFLMLYSPRWLFLIPGLVFMTLGLIAGIALSTGPVTVGEIAFDVDTLVGASAALVIGFQAVLFALLTKVYAMQEGFLPHDRRVQKIIDWWSLERGLLIGGLLALAGLGGLVASLLHWRVNNFGELDPRHSLRMVVPAATALVMSFQAIFASLFVSILGIRRRQHPPLVDPAEEAAGVVDAAAHKARRAAEHGEQAEQAEQAEQSGKAEKTGKTEKKVSAGTGDAAPAEDGDGTSGR</sequence>
<dbReference type="Pfam" id="PF00535">
    <property type="entry name" value="Glycos_transf_2"/>
    <property type="match status" value="1"/>
</dbReference>
<gene>
    <name evidence="6" type="ORF">E1284_22890</name>
</gene>
<dbReference type="Gene3D" id="3.90.550.10">
    <property type="entry name" value="Spore Coat Polysaccharide Biosynthesis Protein SpsA, Chain A"/>
    <property type="match status" value="1"/>
</dbReference>